<feature type="transmembrane region" description="Helical" evidence="6">
    <location>
        <begin position="309"/>
        <end position="332"/>
    </location>
</feature>
<feature type="transmembrane region" description="Helical" evidence="6">
    <location>
        <begin position="102"/>
        <end position="123"/>
    </location>
</feature>
<feature type="transmembrane region" description="Helical" evidence="6">
    <location>
        <begin position="12"/>
        <end position="31"/>
    </location>
</feature>
<dbReference type="CDD" id="cd17339">
    <property type="entry name" value="MFS_NIMT_CynX_like"/>
    <property type="match status" value="1"/>
</dbReference>
<feature type="transmembrane region" description="Helical" evidence="6">
    <location>
        <begin position="135"/>
        <end position="160"/>
    </location>
</feature>
<dbReference type="SUPFAM" id="SSF103473">
    <property type="entry name" value="MFS general substrate transporter"/>
    <property type="match status" value="1"/>
</dbReference>
<dbReference type="InterPro" id="IPR036259">
    <property type="entry name" value="MFS_trans_sf"/>
</dbReference>
<evidence type="ECO:0000256" key="1">
    <source>
        <dbReference type="ARBA" id="ARBA00004651"/>
    </source>
</evidence>
<feature type="transmembrane region" description="Helical" evidence="6">
    <location>
        <begin position="255"/>
        <end position="274"/>
    </location>
</feature>
<name>A0AAX3W3T5_MAMLE</name>
<organism evidence="8 9">
    <name type="scientific">Mammaliicoccus lentus</name>
    <name type="common">Staphylococcus lentus</name>
    <dbReference type="NCBI Taxonomy" id="42858"/>
    <lineage>
        <taxon>Bacteria</taxon>
        <taxon>Bacillati</taxon>
        <taxon>Bacillota</taxon>
        <taxon>Bacilli</taxon>
        <taxon>Bacillales</taxon>
        <taxon>Staphylococcaceae</taxon>
        <taxon>Mammaliicoccus</taxon>
    </lineage>
</organism>
<feature type="transmembrane region" description="Helical" evidence="6">
    <location>
        <begin position="344"/>
        <end position="364"/>
    </location>
</feature>
<dbReference type="Pfam" id="PF07690">
    <property type="entry name" value="MFS_1"/>
    <property type="match status" value="1"/>
</dbReference>
<dbReference type="InterPro" id="IPR020846">
    <property type="entry name" value="MFS_dom"/>
</dbReference>
<dbReference type="RefSeq" id="WP_228082780.1">
    <property type="nucleotide sequence ID" value="NZ_CABIVY010000022.1"/>
</dbReference>
<evidence type="ECO:0000313" key="9">
    <source>
        <dbReference type="Proteomes" id="UP001223261"/>
    </source>
</evidence>
<reference evidence="8" key="1">
    <citation type="journal article" date="2023" name="Antibiotics">
        <title>Prevalence and Molecular Characterization of Methicillin-Resistant Staphylococci (MRS) and Mammaliicocci (MRM) in Dromedary Camels from Algeria: First Detection of SCCmec-mecC Hybrid in Methicillin-Resistant Mammaliicoccus lentus.</title>
        <authorList>
            <person name="Belhout C."/>
            <person name="Boyen F."/>
            <person name="Vereecke N."/>
            <person name="Theuns S."/>
            <person name="Taibi N."/>
            <person name="Stegger M."/>
            <person name="de la Fe-Rodriguez P.Y."/>
            <person name="Bouayad L."/>
            <person name="Elgroud R."/>
            <person name="Butaye P."/>
        </authorList>
    </citation>
    <scope>NUCLEOTIDE SEQUENCE</scope>
    <source>
        <strain evidence="8">7048</strain>
    </source>
</reference>
<keyword evidence="4 6" id="KW-1133">Transmembrane helix</keyword>
<dbReference type="PANTHER" id="PTHR23523">
    <property type="match status" value="1"/>
</dbReference>
<proteinExistence type="predicted"/>
<dbReference type="PROSITE" id="PS50850">
    <property type="entry name" value="MFS"/>
    <property type="match status" value="1"/>
</dbReference>
<accession>A0AAX3W3T5</accession>
<comment type="subcellular location">
    <subcellularLocation>
        <location evidence="1">Cell membrane</location>
        <topology evidence="1">Multi-pass membrane protein</topology>
    </subcellularLocation>
</comment>
<feature type="transmembrane region" description="Helical" evidence="6">
    <location>
        <begin position="77"/>
        <end position="96"/>
    </location>
</feature>
<keyword evidence="2" id="KW-0813">Transport</keyword>
<feature type="transmembrane region" description="Helical" evidence="6">
    <location>
        <begin position="286"/>
        <end position="303"/>
    </location>
</feature>
<evidence type="ECO:0000256" key="2">
    <source>
        <dbReference type="ARBA" id="ARBA00022448"/>
    </source>
</evidence>
<protein>
    <submittedName>
        <fullName evidence="8">MFS transporter</fullName>
    </submittedName>
</protein>
<feature type="transmembrane region" description="Helical" evidence="6">
    <location>
        <begin position="51"/>
        <end position="70"/>
    </location>
</feature>
<feature type="transmembrane region" description="Helical" evidence="6">
    <location>
        <begin position="166"/>
        <end position="186"/>
    </location>
</feature>
<feature type="domain" description="Major facilitator superfamily (MFS) profile" evidence="7">
    <location>
        <begin position="217"/>
        <end position="404"/>
    </location>
</feature>
<evidence type="ECO:0000256" key="5">
    <source>
        <dbReference type="ARBA" id="ARBA00023136"/>
    </source>
</evidence>
<evidence type="ECO:0000256" key="4">
    <source>
        <dbReference type="ARBA" id="ARBA00022989"/>
    </source>
</evidence>
<keyword evidence="5 6" id="KW-0472">Membrane</keyword>
<dbReference type="InterPro" id="IPR052524">
    <property type="entry name" value="MFS_Cyanate_Porter"/>
</dbReference>
<sequence>MEEQMKKYHFKDIWIVLLGMIFVASTLRAPLTSVGPVVDSIKSTLEINNSLAGFLTTIPLLIFGIVSPLVSRVVTKLTMSGAIVYALILLMVGLFLRVSGGINLFIFGTILIGVAIAFGNVCLPSYVKWKFPLQIGLFTGIYSATMNFTAGLGGGLSYPLSQISPLGFRLSLAFWIILAVLALILWMPQVKGGKAEEIKATKEMQAKAQGPKPKMVTSKLAWVVALTMGFQSMVFYTVVAWVPSILIDKGLSPTTAGYFLMLNQFSQVPMTFLFPIIASKMKNQKILVTIITVLFLVGFSLLFSQSIVLLAISMVIAGLGMGACFSICMTFFSIRARTSAGSMSLSGFGQSIGYFIAAIGPFFVGYLHDYFGGWDVGIIALLVISVLTFIFAIQAAQDVYVEDQ</sequence>
<dbReference type="GO" id="GO:0022857">
    <property type="term" value="F:transmembrane transporter activity"/>
    <property type="evidence" value="ECO:0007669"/>
    <property type="project" value="InterPro"/>
</dbReference>
<keyword evidence="3 6" id="KW-0812">Transmembrane</keyword>
<evidence type="ECO:0000313" key="8">
    <source>
        <dbReference type="EMBL" id="WHI59595.1"/>
    </source>
</evidence>
<dbReference type="EMBL" id="CP118848">
    <property type="protein sequence ID" value="WHI59595.1"/>
    <property type="molecule type" value="Genomic_DNA"/>
</dbReference>
<feature type="transmembrane region" description="Helical" evidence="6">
    <location>
        <begin position="376"/>
        <end position="396"/>
    </location>
</feature>
<evidence type="ECO:0000256" key="3">
    <source>
        <dbReference type="ARBA" id="ARBA00022692"/>
    </source>
</evidence>
<feature type="transmembrane region" description="Helical" evidence="6">
    <location>
        <begin position="220"/>
        <end position="243"/>
    </location>
</feature>
<evidence type="ECO:0000256" key="6">
    <source>
        <dbReference type="SAM" id="Phobius"/>
    </source>
</evidence>
<gene>
    <name evidence="8" type="ORF">PYH69_12895</name>
</gene>
<dbReference type="Gene3D" id="1.20.1250.20">
    <property type="entry name" value="MFS general substrate transporter like domains"/>
    <property type="match status" value="2"/>
</dbReference>
<dbReference type="InterPro" id="IPR011701">
    <property type="entry name" value="MFS"/>
</dbReference>
<dbReference type="PANTHER" id="PTHR23523:SF2">
    <property type="entry name" value="2-NITROIMIDAZOLE TRANSPORTER"/>
    <property type="match status" value="1"/>
</dbReference>
<dbReference type="GO" id="GO:0005886">
    <property type="term" value="C:plasma membrane"/>
    <property type="evidence" value="ECO:0007669"/>
    <property type="project" value="UniProtKB-SubCell"/>
</dbReference>
<dbReference type="AlphaFoldDB" id="A0AAX3W3T5"/>
<evidence type="ECO:0000259" key="7">
    <source>
        <dbReference type="PROSITE" id="PS50850"/>
    </source>
</evidence>
<dbReference type="Proteomes" id="UP001223261">
    <property type="component" value="Chromosome"/>
</dbReference>